<reference evidence="3" key="1">
    <citation type="submission" date="2011-01" db="EMBL/GenBank/DDBJ databases">
        <title>Complete sequence of chromosome of Acidobacterium sp. MP5ACTX9.</title>
        <authorList>
            <consortium name="US DOE Joint Genome Institute"/>
            <person name="Lucas S."/>
            <person name="Copeland A."/>
            <person name="Lapidus A."/>
            <person name="Cheng J.-F."/>
            <person name="Goodwin L."/>
            <person name="Pitluck S."/>
            <person name="Teshima H."/>
            <person name="Detter J.C."/>
            <person name="Han C."/>
            <person name="Tapia R."/>
            <person name="Land M."/>
            <person name="Hauser L."/>
            <person name="Kyrpides N."/>
            <person name="Ivanova N."/>
            <person name="Ovchinnikova G."/>
            <person name="Pagani I."/>
            <person name="Rawat S.R."/>
            <person name="Mannisto M."/>
            <person name="Haggblom M.M."/>
            <person name="Woyke T."/>
        </authorList>
    </citation>
    <scope>NUCLEOTIDE SEQUENCE [LARGE SCALE GENOMIC DNA]</scope>
    <source>
        <strain evidence="3">MP5ACTX9</strain>
    </source>
</reference>
<dbReference type="STRING" id="1198114.AciX9_2019"/>
<protein>
    <submittedName>
        <fullName evidence="2">Uncharacterized protein</fullName>
    </submittedName>
</protein>
<gene>
    <name evidence="2" type="ordered locus">AciX9_2019</name>
</gene>
<dbReference type="RefSeq" id="WP_013580382.1">
    <property type="nucleotide sequence ID" value="NC_015064.1"/>
</dbReference>
<dbReference type="AlphaFoldDB" id="E8X1B0"/>
<evidence type="ECO:0000313" key="2">
    <source>
        <dbReference type="EMBL" id="ADW69064.1"/>
    </source>
</evidence>
<dbReference type="Proteomes" id="UP000000343">
    <property type="component" value="Chromosome"/>
</dbReference>
<evidence type="ECO:0000256" key="1">
    <source>
        <dbReference type="SAM" id="MobiDB-lite"/>
    </source>
</evidence>
<dbReference type="eggNOG" id="COG5283">
    <property type="taxonomic scope" value="Bacteria"/>
</dbReference>
<dbReference type="PaxDb" id="1198114-AciX9_2019"/>
<feature type="region of interest" description="Disordered" evidence="1">
    <location>
        <begin position="1040"/>
        <end position="1060"/>
    </location>
</feature>
<keyword evidence="3" id="KW-1185">Reference proteome</keyword>
<name>E8X1B0_GRATM</name>
<sequence>MANTASFSAGMTKMGQLSATTGKNIERSFKLVGTAAAGMAATIVASLTTAIAKGEDFAFTVSKMAQQTGTTTEMFSKLAYSAKQVGIPLDTLKGSLERLARTSGAAQSGNKEAIAAYGALGISVKDLNGPLKNSGDLLVASAKSLNQFGDSANKTALTQKILGRSGAELAPLLSQLATGFDTASAKATLFGVVIGDKTAAQAVKLHQSMTELESIALGFSLRLLSGVSPALQDVSAKLVKVATSADGMQTVSAIASNVATVIRDLGDAFFFLSQHTTAVKVAFEGISALQIGSILVPLVAGAAKAGTGLDTVGLAAVKMIGRLSGVSQVLPLISSVTSAVQVQAFMFRTLAQEEGTAVAATYALSTAWKSLTASMLANPGIVALGLLTAGAYVFQKALTDDVAASAKLSDAAVTFADYWKAAIDQTKDRMEELKTILFTFDESKRNAALSQWGEDPTFGERVHMEANTRLVAAKPAAPVPVTPKLNAPPIPKEAAERVDIVAKKLMELRDAAAAARQSLADAGKGVDFERADEAAKESKKTIDELNIALKAKGKALTVGQKAEIIADTATRINSESQAKYRSDLVQSTRMILAQVEAHRILTAAVGQGAQAVAQAQVDSESTLNNANQSPQWIKNNKALLDQQKAARLSELSAANTHTDASALDGLTQQLSVQKLINAAILAGRDATNQARLASEQAAIVNAYNGRGDHNDAARDAELAANEKLFNAKNKEADLTRAAGMDAARLYNDEAQSLQNAASAARDAGQAINEMQLKAANKANLDQYIASIEKVNLAVGGMSDGFSVFFEQMARGTESSAQQVHDLLGGAFEGLNGTLEKIVTTHTRTFYEFTRAVKQDFGEMLKGISSSLASLGLKNLESGLAGGLMKSLGIGSKADPTVGAINGTNQRLDVLIGLAGGKSATSAVSSAVSSAAGLGKSSGSWLGGAASSLLGLIPGGGFLSGLGSLFGGHRALGGDVQAGMSYDVGEMGRETFTPSVNGKITPNNKLGTGGNMISIDARGSNDPSQTEAAIHRAMKQYAPTIAAGSVKAQNESRARRPASGK</sequence>
<dbReference type="KEGG" id="acm:AciX9_2019"/>
<accession>E8X1B0</accession>
<dbReference type="OrthoDB" id="38641at2"/>
<dbReference type="EMBL" id="CP002480">
    <property type="protein sequence ID" value="ADW69064.1"/>
    <property type="molecule type" value="Genomic_DNA"/>
</dbReference>
<organism evidence="3">
    <name type="scientific">Granulicella tundricola (strain ATCC BAA-1859 / DSM 23138 / MP5ACTX9)</name>
    <dbReference type="NCBI Taxonomy" id="1198114"/>
    <lineage>
        <taxon>Bacteria</taxon>
        <taxon>Pseudomonadati</taxon>
        <taxon>Acidobacteriota</taxon>
        <taxon>Terriglobia</taxon>
        <taxon>Terriglobales</taxon>
        <taxon>Acidobacteriaceae</taxon>
        <taxon>Granulicella</taxon>
    </lineage>
</organism>
<evidence type="ECO:0000313" key="3">
    <source>
        <dbReference type="Proteomes" id="UP000000343"/>
    </source>
</evidence>
<dbReference type="HOGENOM" id="CLU_289313_0_0_0"/>
<proteinExistence type="predicted"/>